<feature type="region of interest" description="Disordered" evidence="1">
    <location>
        <begin position="223"/>
        <end position="253"/>
    </location>
</feature>
<protein>
    <submittedName>
        <fullName evidence="2">Uncharacterized protein</fullName>
    </submittedName>
</protein>
<feature type="region of interest" description="Disordered" evidence="1">
    <location>
        <begin position="1"/>
        <end position="22"/>
    </location>
</feature>
<reference evidence="3" key="1">
    <citation type="submission" date="2012-08" db="EMBL/GenBank/DDBJ databases">
        <title>The Genome Sequence of Wuchereria bancrofti.</title>
        <authorList>
            <person name="Nutman T.B."/>
            <person name="Fink D.L."/>
            <person name="Russ C."/>
            <person name="Young S."/>
            <person name="Zeng Q."/>
            <person name="Koehrsen M."/>
            <person name="Alvarado L."/>
            <person name="Berlin A."/>
            <person name="Chapman S.B."/>
            <person name="Chen Z."/>
            <person name="Freedman E."/>
            <person name="Gellesch M."/>
            <person name="Goldberg J."/>
            <person name="Griggs A."/>
            <person name="Gujja S."/>
            <person name="Heilman E.R."/>
            <person name="Heiman D."/>
            <person name="Hepburn T."/>
            <person name="Howarth C."/>
            <person name="Jen D."/>
            <person name="Larson L."/>
            <person name="Lewis B."/>
            <person name="Mehta T."/>
            <person name="Park D."/>
            <person name="Pearson M."/>
            <person name="Roberts A."/>
            <person name="Saif S."/>
            <person name="Shea T."/>
            <person name="Shenoy N."/>
            <person name="Sisk P."/>
            <person name="Stolte C."/>
            <person name="Sykes S."/>
            <person name="Walk T."/>
            <person name="White J."/>
            <person name="Yandava C."/>
            <person name="Haas B."/>
            <person name="Henn M.R."/>
            <person name="Nusbaum C."/>
            <person name="Birren B."/>
        </authorList>
    </citation>
    <scope>NUCLEOTIDE SEQUENCE [LARGE SCALE GENOMIC DNA]</scope>
    <source>
        <strain evidence="3">NA</strain>
    </source>
</reference>
<dbReference type="EMBL" id="ADBV01000809">
    <property type="protein sequence ID" value="EJW86250.1"/>
    <property type="molecule type" value="Genomic_DNA"/>
</dbReference>
<organism evidence="2 3">
    <name type="scientific">Wuchereria bancrofti</name>
    <dbReference type="NCBI Taxonomy" id="6293"/>
    <lineage>
        <taxon>Eukaryota</taxon>
        <taxon>Metazoa</taxon>
        <taxon>Ecdysozoa</taxon>
        <taxon>Nematoda</taxon>
        <taxon>Chromadorea</taxon>
        <taxon>Rhabditida</taxon>
        <taxon>Spirurina</taxon>
        <taxon>Spiruromorpha</taxon>
        <taxon>Filarioidea</taxon>
        <taxon>Onchocercidae</taxon>
        <taxon>Wuchereria</taxon>
    </lineage>
</organism>
<accession>J9BG40</accession>
<feature type="region of interest" description="Disordered" evidence="1">
    <location>
        <begin position="145"/>
        <end position="169"/>
    </location>
</feature>
<dbReference type="Proteomes" id="UP000004810">
    <property type="component" value="Unassembled WGS sequence"/>
</dbReference>
<feature type="compositionally biased region" description="Low complexity" evidence="1">
    <location>
        <begin position="10"/>
        <end position="22"/>
    </location>
</feature>
<comment type="caution">
    <text evidence="2">The sequence shown here is derived from an EMBL/GenBank/DDBJ whole genome shotgun (WGS) entry which is preliminary data.</text>
</comment>
<evidence type="ECO:0000256" key="1">
    <source>
        <dbReference type="SAM" id="MobiDB-lite"/>
    </source>
</evidence>
<sequence length="253" mass="27591">MVRRCSQPCSASSSSATATGVSSMVTMSPRQHFISHPSRLLNSQAEKLEETVSRTGRVPPPKLLPSSVRRADSFTTTAQLPSQMLPSYTYSMPRSLTQRPVPPLSPFPGPSTVPDYLPASSSYGAFPGSLGVADPRYMFRGQSAWHPVDPSSRSNSLPRRRAASGTAPRTVKWRNDVIDGANARMRLGSSSVSGQYGRTIDDIFSAQEYRNWASIDTGIRPKERQSRWSHTYGEKPGASIRSSSLPSRAMLTA</sequence>
<proteinExistence type="predicted"/>
<gene>
    <name evidence="2" type="ORF">WUBG_02840</name>
</gene>
<dbReference type="AlphaFoldDB" id="J9BG40"/>
<evidence type="ECO:0000313" key="2">
    <source>
        <dbReference type="EMBL" id="EJW86250.1"/>
    </source>
</evidence>
<feature type="non-terminal residue" evidence="2">
    <location>
        <position position="253"/>
    </location>
</feature>
<evidence type="ECO:0000313" key="3">
    <source>
        <dbReference type="Proteomes" id="UP000004810"/>
    </source>
</evidence>
<feature type="region of interest" description="Disordered" evidence="1">
    <location>
        <begin position="47"/>
        <end position="67"/>
    </location>
</feature>
<name>J9BG40_WUCBA</name>